<evidence type="ECO:0000313" key="8">
    <source>
        <dbReference type="EMBL" id="NYE50674.1"/>
    </source>
</evidence>
<dbReference type="InterPro" id="IPR003682">
    <property type="entry name" value="rRNA_ssu_MeTfrase_G"/>
</dbReference>
<sequence length="266" mass="28917">MTPSRDFASRALGPVEQYRGEAQADPQSAPERSAGNAVPPDRAHELFGASMPVMRRYADLLADAGVQRGLIGPREVPRLWERHLMNCAVVEELIPRGAEVVDVGSGAGLPGVVLGILRPDLSVTLLEPLLRRTVFLQECVELLELENVAVRRGRAEEMKKELRADFVTARAVAPLTRLAGWALPLLRPKGSLLAMKGEQAESELEAARADLSKQRPCVADVIRVGRGKVDPATTVVRVTVTSESGRSTTSRSQRAPGGRKKRGRKR</sequence>
<comment type="caution">
    <text evidence="8">The sequence shown here is derived from an EMBL/GenBank/DDBJ whole genome shotgun (WGS) entry which is preliminary data.</text>
</comment>
<evidence type="ECO:0000256" key="3">
    <source>
        <dbReference type="ARBA" id="ARBA00022603"/>
    </source>
</evidence>
<feature type="binding site" evidence="6">
    <location>
        <position position="104"/>
    </location>
    <ligand>
        <name>S-adenosyl-L-methionine</name>
        <dbReference type="ChEBI" id="CHEBI:59789"/>
    </ligand>
</feature>
<dbReference type="HAMAP" id="MF_00074">
    <property type="entry name" value="16SrRNA_methyltr_G"/>
    <property type="match status" value="1"/>
</dbReference>
<feature type="compositionally biased region" description="Basic residues" evidence="7">
    <location>
        <begin position="257"/>
        <end position="266"/>
    </location>
</feature>
<keyword evidence="5 6" id="KW-0949">S-adenosyl-L-methionine</keyword>
<evidence type="ECO:0000256" key="4">
    <source>
        <dbReference type="ARBA" id="ARBA00022679"/>
    </source>
</evidence>
<evidence type="ECO:0000256" key="1">
    <source>
        <dbReference type="ARBA" id="ARBA00022490"/>
    </source>
</evidence>
<proteinExistence type="inferred from homology"/>
<evidence type="ECO:0000313" key="9">
    <source>
        <dbReference type="Proteomes" id="UP000589036"/>
    </source>
</evidence>
<keyword evidence="1 6" id="KW-0963">Cytoplasm</keyword>
<dbReference type="EMBL" id="JACCCC010000001">
    <property type="protein sequence ID" value="NYE50674.1"/>
    <property type="molecule type" value="Genomic_DNA"/>
</dbReference>
<feature type="region of interest" description="Disordered" evidence="7">
    <location>
        <begin position="1"/>
        <end position="41"/>
    </location>
</feature>
<dbReference type="GO" id="GO:0005829">
    <property type="term" value="C:cytosol"/>
    <property type="evidence" value="ECO:0007669"/>
    <property type="project" value="TreeGrafter"/>
</dbReference>
<accession>A0A852U988</accession>
<evidence type="ECO:0000256" key="2">
    <source>
        <dbReference type="ARBA" id="ARBA00022552"/>
    </source>
</evidence>
<dbReference type="InterPro" id="IPR029063">
    <property type="entry name" value="SAM-dependent_MTases_sf"/>
</dbReference>
<evidence type="ECO:0000256" key="7">
    <source>
        <dbReference type="SAM" id="MobiDB-lite"/>
    </source>
</evidence>
<dbReference type="Pfam" id="PF02527">
    <property type="entry name" value="GidB"/>
    <property type="match status" value="1"/>
</dbReference>
<gene>
    <name evidence="6" type="primary">rsmG</name>
    <name evidence="8" type="ORF">HDA32_005794</name>
</gene>
<dbReference type="Proteomes" id="UP000589036">
    <property type="component" value="Unassembled WGS sequence"/>
</dbReference>
<evidence type="ECO:0000256" key="6">
    <source>
        <dbReference type="HAMAP-Rule" id="MF_00074"/>
    </source>
</evidence>
<dbReference type="GO" id="GO:0070043">
    <property type="term" value="F:rRNA (guanine-N7-)-methyltransferase activity"/>
    <property type="evidence" value="ECO:0007669"/>
    <property type="project" value="UniProtKB-UniRule"/>
</dbReference>
<keyword evidence="9" id="KW-1185">Reference proteome</keyword>
<comment type="subcellular location">
    <subcellularLocation>
        <location evidence="6">Cytoplasm</location>
    </subcellularLocation>
</comment>
<dbReference type="SUPFAM" id="SSF53335">
    <property type="entry name" value="S-adenosyl-L-methionine-dependent methyltransferases"/>
    <property type="match status" value="1"/>
</dbReference>
<dbReference type="NCBIfam" id="TIGR00138">
    <property type="entry name" value="rsmG_gidB"/>
    <property type="match status" value="1"/>
</dbReference>
<comment type="similarity">
    <text evidence="6">Belongs to the methyltransferase superfamily. RNA methyltransferase RsmG family.</text>
</comment>
<feature type="compositionally biased region" description="Low complexity" evidence="7">
    <location>
        <begin position="238"/>
        <end position="254"/>
    </location>
</feature>
<dbReference type="Gene3D" id="3.40.50.150">
    <property type="entry name" value="Vaccinia Virus protein VP39"/>
    <property type="match status" value="1"/>
</dbReference>
<dbReference type="EC" id="2.1.1.-" evidence="6"/>
<comment type="caution">
    <text evidence="6">Lacks conserved residue(s) required for the propagation of feature annotation.</text>
</comment>
<dbReference type="CDD" id="cd02440">
    <property type="entry name" value="AdoMet_MTases"/>
    <property type="match status" value="1"/>
</dbReference>
<dbReference type="AlphaFoldDB" id="A0A852U988"/>
<protein>
    <recommendedName>
        <fullName evidence="6">Ribosomal RNA small subunit methyltransferase G</fullName>
        <ecNumber evidence="6">2.1.1.-</ecNumber>
    </recommendedName>
    <alternativeName>
        <fullName evidence="6">16S rRNA 7-methylguanosine methyltransferase</fullName>
        <shortName evidence="6">16S rRNA m7G methyltransferase</shortName>
    </alternativeName>
</protein>
<keyword evidence="4 6" id="KW-0808">Transferase</keyword>
<comment type="function">
    <text evidence="6">Specifically methylates the N7 position of a guanine in 16S rRNA.</text>
</comment>
<name>A0A852U988_9ACTN</name>
<feature type="region of interest" description="Disordered" evidence="7">
    <location>
        <begin position="238"/>
        <end position="266"/>
    </location>
</feature>
<feature type="binding site" evidence="6">
    <location>
        <position position="109"/>
    </location>
    <ligand>
        <name>S-adenosyl-L-methionine</name>
        <dbReference type="ChEBI" id="CHEBI:59789"/>
    </ligand>
</feature>
<feature type="binding site" evidence="6">
    <location>
        <begin position="155"/>
        <end position="156"/>
    </location>
    <ligand>
        <name>S-adenosyl-L-methionine</name>
        <dbReference type="ChEBI" id="CHEBI:59789"/>
    </ligand>
</feature>
<feature type="binding site" evidence="6">
    <location>
        <position position="170"/>
    </location>
    <ligand>
        <name>S-adenosyl-L-methionine</name>
        <dbReference type="ChEBI" id="CHEBI:59789"/>
    </ligand>
</feature>
<keyword evidence="3 6" id="KW-0489">Methyltransferase</keyword>
<evidence type="ECO:0000256" key="5">
    <source>
        <dbReference type="ARBA" id="ARBA00022691"/>
    </source>
</evidence>
<organism evidence="8 9">
    <name type="scientific">Spinactinospora alkalitolerans</name>
    <dbReference type="NCBI Taxonomy" id="687207"/>
    <lineage>
        <taxon>Bacteria</taxon>
        <taxon>Bacillati</taxon>
        <taxon>Actinomycetota</taxon>
        <taxon>Actinomycetes</taxon>
        <taxon>Streptosporangiales</taxon>
        <taxon>Nocardiopsidaceae</taxon>
        <taxon>Spinactinospora</taxon>
    </lineage>
</organism>
<keyword evidence="2 6" id="KW-0698">rRNA processing</keyword>
<reference evidence="8 9" key="1">
    <citation type="submission" date="2020-07" db="EMBL/GenBank/DDBJ databases">
        <title>Sequencing the genomes of 1000 actinobacteria strains.</title>
        <authorList>
            <person name="Klenk H.-P."/>
        </authorList>
    </citation>
    <scope>NUCLEOTIDE SEQUENCE [LARGE SCALE GENOMIC DNA]</scope>
    <source>
        <strain evidence="8 9">CXB654</strain>
    </source>
</reference>
<dbReference type="PANTHER" id="PTHR31760:SF0">
    <property type="entry name" value="S-ADENOSYL-L-METHIONINE-DEPENDENT METHYLTRANSFERASES SUPERFAMILY PROTEIN"/>
    <property type="match status" value="1"/>
</dbReference>
<dbReference type="PANTHER" id="PTHR31760">
    <property type="entry name" value="S-ADENOSYL-L-METHIONINE-DEPENDENT METHYLTRANSFERASES SUPERFAMILY PROTEIN"/>
    <property type="match status" value="1"/>
</dbReference>